<dbReference type="InterPro" id="IPR050547">
    <property type="entry name" value="DEAD_box_RNA_helicases"/>
</dbReference>
<reference evidence="16 17" key="2">
    <citation type="submission" date="2018-09" db="EMBL/GenBank/DDBJ databases">
        <title>Genome of Sphaerochaeta halotolerans strain 4-11.</title>
        <authorList>
            <person name="Nazina T.N."/>
            <person name="Sokolova D.S."/>
        </authorList>
    </citation>
    <scope>NUCLEOTIDE SEQUENCE [LARGE SCALE GENOMIC DNA]</scope>
    <source>
        <strain evidence="16 17">4-11</strain>
    </source>
</reference>
<dbReference type="PANTHER" id="PTHR47963:SF8">
    <property type="entry name" value="ATP-DEPENDENT RNA HELICASE DEAD"/>
    <property type="match status" value="1"/>
</dbReference>
<dbReference type="InterPro" id="IPR005580">
    <property type="entry name" value="DbpA/CsdA_RNA-bd_dom"/>
</dbReference>
<evidence type="ECO:0000256" key="2">
    <source>
        <dbReference type="ARBA" id="ARBA00022490"/>
    </source>
</evidence>
<dbReference type="GO" id="GO:0042255">
    <property type="term" value="P:ribosome assembly"/>
    <property type="evidence" value="ECO:0007669"/>
    <property type="project" value="UniProtKB-ARBA"/>
</dbReference>
<evidence type="ECO:0000256" key="8">
    <source>
        <dbReference type="ARBA" id="ARBA00047984"/>
    </source>
</evidence>
<dbReference type="PROSITE" id="PS51195">
    <property type="entry name" value="Q_MOTIF"/>
    <property type="match status" value="1"/>
</dbReference>
<evidence type="ECO:0000313" key="16">
    <source>
        <dbReference type="EMBL" id="RFU94716.1"/>
    </source>
</evidence>
<organism evidence="16 17">
    <name type="scientific">Sphaerochaeta halotolerans</name>
    <dbReference type="NCBI Taxonomy" id="2293840"/>
    <lineage>
        <taxon>Bacteria</taxon>
        <taxon>Pseudomonadati</taxon>
        <taxon>Spirochaetota</taxon>
        <taxon>Spirochaetia</taxon>
        <taxon>Spirochaetales</taxon>
        <taxon>Sphaerochaetaceae</taxon>
        <taxon>Sphaerochaeta</taxon>
    </lineage>
</organism>
<dbReference type="GO" id="GO:0005524">
    <property type="term" value="F:ATP binding"/>
    <property type="evidence" value="ECO:0007669"/>
    <property type="project" value="UniProtKB-KW"/>
</dbReference>
<proteinExistence type="inferred from homology"/>
<dbReference type="GO" id="GO:0016787">
    <property type="term" value="F:hydrolase activity"/>
    <property type="evidence" value="ECO:0007669"/>
    <property type="project" value="UniProtKB-KW"/>
</dbReference>
<keyword evidence="4 11" id="KW-0378">Hydrolase</keyword>
<feature type="domain" description="DEAD-box RNA helicase Q" evidence="15">
    <location>
        <begin position="5"/>
        <end position="33"/>
    </location>
</feature>
<dbReference type="InterPro" id="IPR027417">
    <property type="entry name" value="P-loop_NTPase"/>
</dbReference>
<evidence type="ECO:0000256" key="11">
    <source>
        <dbReference type="RuleBase" id="RU000492"/>
    </source>
</evidence>
<dbReference type="RefSeq" id="WP_117330409.1">
    <property type="nucleotide sequence ID" value="NZ_QUWK01000007.1"/>
</dbReference>
<dbReference type="InterPro" id="IPR001650">
    <property type="entry name" value="Helicase_C-like"/>
</dbReference>
<evidence type="ECO:0000256" key="10">
    <source>
        <dbReference type="PROSITE-ProRule" id="PRU00552"/>
    </source>
</evidence>
<feature type="region of interest" description="Disordered" evidence="12">
    <location>
        <begin position="525"/>
        <end position="624"/>
    </location>
</feature>
<feature type="compositionally biased region" description="Basic and acidic residues" evidence="12">
    <location>
        <begin position="586"/>
        <end position="601"/>
    </location>
</feature>
<dbReference type="CDD" id="cd18787">
    <property type="entry name" value="SF2_C_DEAD"/>
    <property type="match status" value="1"/>
</dbReference>
<dbReference type="Proteomes" id="UP000264002">
    <property type="component" value="Unassembled WGS sequence"/>
</dbReference>
<dbReference type="GO" id="GO:0009266">
    <property type="term" value="P:response to temperature stimulus"/>
    <property type="evidence" value="ECO:0007669"/>
    <property type="project" value="UniProtKB-ARBA"/>
</dbReference>
<dbReference type="Pfam" id="PF00270">
    <property type="entry name" value="DEAD"/>
    <property type="match status" value="1"/>
</dbReference>
<evidence type="ECO:0000256" key="7">
    <source>
        <dbReference type="ARBA" id="ARBA00038437"/>
    </source>
</evidence>
<evidence type="ECO:0000256" key="3">
    <source>
        <dbReference type="ARBA" id="ARBA00022741"/>
    </source>
</evidence>
<keyword evidence="3 11" id="KW-0547">Nucleotide-binding</keyword>
<dbReference type="SMART" id="SM00490">
    <property type="entry name" value="HELICc"/>
    <property type="match status" value="1"/>
</dbReference>
<dbReference type="PROSITE" id="PS51194">
    <property type="entry name" value="HELICASE_CTER"/>
    <property type="match status" value="1"/>
</dbReference>
<evidence type="ECO:0000256" key="12">
    <source>
        <dbReference type="SAM" id="MobiDB-lite"/>
    </source>
</evidence>
<dbReference type="InterPro" id="IPR044742">
    <property type="entry name" value="DEAD/DEAH_RhlB"/>
</dbReference>
<dbReference type="AlphaFoldDB" id="A0A372MHB5"/>
<keyword evidence="17" id="KW-1185">Reference proteome</keyword>
<dbReference type="OrthoDB" id="9805696at2"/>
<keyword evidence="5 11" id="KW-0347">Helicase</keyword>
<dbReference type="CDD" id="cd00268">
    <property type="entry name" value="DEADc"/>
    <property type="match status" value="1"/>
</dbReference>
<dbReference type="PANTHER" id="PTHR47963">
    <property type="entry name" value="DEAD-BOX ATP-DEPENDENT RNA HELICASE 47, MITOCHONDRIAL"/>
    <property type="match status" value="1"/>
</dbReference>
<dbReference type="EC" id="3.6.4.13" evidence="1"/>
<dbReference type="CDD" id="cd12252">
    <property type="entry name" value="RRM_DbpA"/>
    <property type="match status" value="1"/>
</dbReference>
<keyword evidence="2" id="KW-0963">Cytoplasm</keyword>
<dbReference type="GO" id="GO:0003724">
    <property type="term" value="F:RNA helicase activity"/>
    <property type="evidence" value="ECO:0007669"/>
    <property type="project" value="UniProtKB-EC"/>
</dbReference>
<comment type="similarity">
    <text evidence="7 11">Belongs to the DEAD box helicase family.</text>
</comment>
<evidence type="ECO:0000256" key="6">
    <source>
        <dbReference type="ARBA" id="ARBA00022840"/>
    </source>
</evidence>
<accession>A0A372MHB5</accession>
<evidence type="ECO:0000256" key="1">
    <source>
        <dbReference type="ARBA" id="ARBA00012552"/>
    </source>
</evidence>
<dbReference type="Gene3D" id="3.30.70.330">
    <property type="match status" value="1"/>
</dbReference>
<feature type="domain" description="Helicase C-terminal" evidence="14">
    <location>
        <begin position="218"/>
        <end position="379"/>
    </location>
</feature>
<dbReference type="InterPro" id="IPR014014">
    <property type="entry name" value="RNA_helicase_DEAD_Q_motif"/>
</dbReference>
<feature type="compositionally biased region" description="Basic and acidic residues" evidence="12">
    <location>
        <begin position="545"/>
        <end position="561"/>
    </location>
</feature>
<evidence type="ECO:0000259" key="14">
    <source>
        <dbReference type="PROSITE" id="PS51194"/>
    </source>
</evidence>
<dbReference type="EMBL" id="QUWK01000007">
    <property type="protein sequence ID" value="RFU94716.1"/>
    <property type="molecule type" value="Genomic_DNA"/>
</dbReference>
<evidence type="ECO:0000256" key="9">
    <source>
        <dbReference type="ARBA" id="ARBA00074363"/>
    </source>
</evidence>
<comment type="caution">
    <text evidence="16">The sequence shown here is derived from an EMBL/GenBank/DDBJ whole genome shotgun (WGS) entry which is preliminary data.</text>
</comment>
<reference evidence="17" key="1">
    <citation type="submission" date="2018-08" db="EMBL/GenBank/DDBJ databases">
        <authorList>
            <person name="Grouzdev D.S."/>
            <person name="Krutkina M.S."/>
        </authorList>
    </citation>
    <scope>NUCLEOTIDE SEQUENCE [LARGE SCALE GENOMIC DNA]</scope>
    <source>
        <strain evidence="17">4-11</strain>
    </source>
</reference>
<feature type="domain" description="Helicase ATP-binding" evidence="13">
    <location>
        <begin position="37"/>
        <end position="207"/>
    </location>
</feature>
<dbReference type="FunFam" id="3.40.50.300:FF:000108">
    <property type="entry name" value="ATP-dependent RNA helicase RhlE"/>
    <property type="match status" value="1"/>
</dbReference>
<feature type="short sequence motif" description="Q motif" evidence="10">
    <location>
        <begin position="5"/>
        <end position="33"/>
    </location>
</feature>
<evidence type="ECO:0000256" key="4">
    <source>
        <dbReference type="ARBA" id="ARBA00022801"/>
    </source>
</evidence>
<comment type="catalytic activity">
    <reaction evidence="8">
        <text>ATP + H2O = ADP + phosphate + H(+)</text>
        <dbReference type="Rhea" id="RHEA:13065"/>
        <dbReference type="ChEBI" id="CHEBI:15377"/>
        <dbReference type="ChEBI" id="CHEBI:15378"/>
        <dbReference type="ChEBI" id="CHEBI:30616"/>
        <dbReference type="ChEBI" id="CHEBI:43474"/>
        <dbReference type="ChEBI" id="CHEBI:456216"/>
        <dbReference type="EC" id="3.6.4.13"/>
    </reaction>
</comment>
<gene>
    <name evidence="16" type="ORF">DYP60_07615</name>
</gene>
<dbReference type="GO" id="GO:0003723">
    <property type="term" value="F:RNA binding"/>
    <property type="evidence" value="ECO:0007669"/>
    <property type="project" value="TreeGrafter"/>
</dbReference>
<dbReference type="PROSITE" id="PS00039">
    <property type="entry name" value="DEAD_ATP_HELICASE"/>
    <property type="match status" value="1"/>
</dbReference>
<protein>
    <recommendedName>
        <fullName evidence="9">DEAD-box ATP-dependent RNA helicase RhpA</fullName>
        <ecNumber evidence="1">3.6.4.13</ecNumber>
    </recommendedName>
</protein>
<dbReference type="InterPro" id="IPR000629">
    <property type="entry name" value="RNA-helicase_DEAD-box_CS"/>
</dbReference>
<dbReference type="Gene3D" id="3.40.50.300">
    <property type="entry name" value="P-loop containing nucleotide triphosphate hydrolases"/>
    <property type="match status" value="2"/>
</dbReference>
<dbReference type="PROSITE" id="PS51192">
    <property type="entry name" value="HELICASE_ATP_BIND_1"/>
    <property type="match status" value="1"/>
</dbReference>
<dbReference type="InterPro" id="IPR014001">
    <property type="entry name" value="Helicase_ATP-bd"/>
</dbReference>
<keyword evidence="6 11" id="KW-0067">ATP-binding</keyword>
<dbReference type="SMART" id="SM00487">
    <property type="entry name" value="DEXDc"/>
    <property type="match status" value="1"/>
</dbReference>
<evidence type="ECO:0000259" key="15">
    <source>
        <dbReference type="PROSITE" id="PS51195"/>
    </source>
</evidence>
<sequence>MSELLSFADLGLSAQTIAAVKSKGFEEPTKIQAACIPLLLKDQVDVIGQAQTGTGKTAAFGLPILEIVDPSIKQVQALILAPTRELAVQVAEEINSLKGDRHLEIAAVYGGASMDLQLRKLRRGVHVVVGTPGRILDHLRRGSLKLDQLKFVVLDEADEMLDMGFVDDIEEVLKQTPEHKRMLCFSATMPAPIQRLAGRFMHEPEMVKIKQETPTSDLTDQIYVEVRESDKFEALTRIIDMEESFYGIVFCRTKVQCDEIGRKLMDRGYDAEPLHGDLSQKQRESILHKMRDRSISIIVATDVAARGIDISDLTHVINFSLPEDPEAYIHRIGRTGRAGKTGIAITFVGPREFRRFSFIQKVSKSEIRRESVPDANDIIETKRTRIISQLSAITTEDGQDSPFITIAEQLLEDKRPEDVVASLLDHFYKDELDVSKYQSISSGRNERNSREPRSEDNGFTRLFIARGRKDGLDKRRLVDYLIEQVGAEDHDIQNVTVREDFSFVSAPLQVAERILQTFNSVGSEGRPIITRAKPDNPNGKHLSGRRSDHYDDRPSSSDRRSQGRRPRRSNDDFQPYGRDSYGGGDDDYRPRPSSFQDDRQSRSHGKYSSPQGKRGPRPKKRYRD</sequence>
<evidence type="ECO:0000313" key="17">
    <source>
        <dbReference type="Proteomes" id="UP000264002"/>
    </source>
</evidence>
<dbReference type="Pfam" id="PF00271">
    <property type="entry name" value="Helicase_C"/>
    <property type="match status" value="1"/>
</dbReference>
<feature type="compositionally biased region" description="Basic residues" evidence="12">
    <location>
        <begin position="614"/>
        <end position="624"/>
    </location>
</feature>
<evidence type="ECO:0000256" key="5">
    <source>
        <dbReference type="ARBA" id="ARBA00022806"/>
    </source>
</evidence>
<dbReference type="InterPro" id="IPR011545">
    <property type="entry name" value="DEAD/DEAH_box_helicase_dom"/>
</dbReference>
<dbReference type="SUPFAM" id="SSF52540">
    <property type="entry name" value="P-loop containing nucleoside triphosphate hydrolases"/>
    <property type="match status" value="1"/>
</dbReference>
<name>A0A372MHB5_9SPIR</name>
<dbReference type="InterPro" id="IPR012677">
    <property type="entry name" value="Nucleotide-bd_a/b_plait_sf"/>
</dbReference>
<dbReference type="Pfam" id="PF03880">
    <property type="entry name" value="DbpA"/>
    <property type="match status" value="1"/>
</dbReference>
<evidence type="ECO:0000259" key="13">
    <source>
        <dbReference type="PROSITE" id="PS51192"/>
    </source>
</evidence>